<keyword evidence="9" id="KW-1185">Reference proteome</keyword>
<comment type="subcellular location">
    <subcellularLocation>
        <location evidence="1">Nucleus</location>
    </subcellularLocation>
</comment>
<evidence type="ECO:0000259" key="7">
    <source>
        <dbReference type="PROSITE" id="PS50811"/>
    </source>
</evidence>
<reference evidence="8 9" key="1">
    <citation type="submission" date="2012-08" db="EMBL/GenBank/DDBJ databases">
        <title>Oryza genome evolution.</title>
        <authorList>
            <person name="Wing R.A."/>
        </authorList>
    </citation>
    <scope>NUCLEOTIDE SEQUENCE</scope>
</reference>
<organism evidence="8 9">
    <name type="scientific">Leersia perrieri</name>
    <dbReference type="NCBI Taxonomy" id="77586"/>
    <lineage>
        <taxon>Eukaryota</taxon>
        <taxon>Viridiplantae</taxon>
        <taxon>Streptophyta</taxon>
        <taxon>Embryophyta</taxon>
        <taxon>Tracheophyta</taxon>
        <taxon>Spermatophyta</taxon>
        <taxon>Magnoliopsida</taxon>
        <taxon>Liliopsida</taxon>
        <taxon>Poales</taxon>
        <taxon>Poaceae</taxon>
        <taxon>BOP clade</taxon>
        <taxon>Oryzoideae</taxon>
        <taxon>Oryzeae</taxon>
        <taxon>Oryzinae</taxon>
        <taxon>Leersia</taxon>
    </lineage>
</organism>
<feature type="compositionally biased region" description="Basic and acidic residues" evidence="6">
    <location>
        <begin position="288"/>
        <end position="301"/>
    </location>
</feature>
<dbReference type="Gramene" id="LPERR05G21720.1">
    <property type="protein sequence ID" value="LPERR05G21720.1"/>
    <property type="gene ID" value="LPERR05G21720"/>
</dbReference>
<evidence type="ECO:0000313" key="9">
    <source>
        <dbReference type="Proteomes" id="UP000032180"/>
    </source>
</evidence>
<dbReference type="SMART" id="SM00774">
    <property type="entry name" value="WRKY"/>
    <property type="match status" value="1"/>
</dbReference>
<dbReference type="GO" id="GO:0005634">
    <property type="term" value="C:nucleus"/>
    <property type="evidence" value="ECO:0007669"/>
    <property type="project" value="UniProtKB-SubCell"/>
</dbReference>
<dbReference type="PANTHER" id="PTHR31429:SF117">
    <property type="entry name" value="OS05G0567200 PROTEIN"/>
    <property type="match status" value="1"/>
</dbReference>
<keyword evidence="2" id="KW-0805">Transcription regulation</keyword>
<evidence type="ECO:0000256" key="6">
    <source>
        <dbReference type="SAM" id="MobiDB-lite"/>
    </source>
</evidence>
<evidence type="ECO:0000256" key="2">
    <source>
        <dbReference type="ARBA" id="ARBA00023015"/>
    </source>
</evidence>
<dbReference type="GO" id="GO:0043565">
    <property type="term" value="F:sequence-specific DNA binding"/>
    <property type="evidence" value="ECO:0007669"/>
    <property type="project" value="InterPro"/>
</dbReference>
<proteinExistence type="predicted"/>
<dbReference type="InterPro" id="IPR003657">
    <property type="entry name" value="WRKY_dom"/>
</dbReference>
<sequence>MESMVGVKRKNVVVGGGDGREMLPPSPAPAPVVEFPIGYQSSSPTPRVVVGEMDFFKTAEKRCDRKDVPPPPRLYVLPSPSAAAATLHGGSSPEDLSLNKDDLTINMGLQVGRRKNRGSEESVIIDDGVSSNDEDHRPEAKPPLPLTKSEVIGRLSEENKMLKNSLSSLTTKYSSLHMQFISVMQQRRSILGPPIHQQELLDPEKKEQDGSQHQHQHQQQLIPRQFISLGSASLQPDAVEPPHSAAAAVADVCALPPASNPDAAAAVPAMTMPLPHFEQQHHHHPIHGGRENGSRSPETDHRRYHQQPEQQLQHQLPPPPSWLHGDKVPKFLPGAGKCPDQPPVTEATMRKARVSVRARSEAPMISDGCQWRKYGQKMAKGNPCPRAYYRCTMAAGCPVRKQVQRCAEDRTVLITTYEGNHNHPLPPAAVAMAQTTASAASMLLSGSATSADGSLMAGSNFLTHALLPCSSTVATISASAPFPTVTLDLTSPPPPPPPPSNPNPNSNSSAATAALAEAARPVALPQLFGQKLYDQSKLSAVQAVAGTKGSTGSDGGTGAHIADTVNAATAAIASDPNFTAVLAAALTSYIGSSSSGGGGGVAAGGSSGGDSCSREDKIGELAAKHQSKYSGYGE</sequence>
<dbReference type="PROSITE" id="PS50811">
    <property type="entry name" value="WRKY"/>
    <property type="match status" value="1"/>
</dbReference>
<evidence type="ECO:0000256" key="5">
    <source>
        <dbReference type="ARBA" id="ARBA00023242"/>
    </source>
</evidence>
<reference evidence="8" key="3">
    <citation type="submission" date="2015-04" db="UniProtKB">
        <authorList>
            <consortium name="EnsemblPlants"/>
        </authorList>
    </citation>
    <scope>IDENTIFICATION</scope>
</reference>
<feature type="compositionally biased region" description="Pro residues" evidence="6">
    <location>
        <begin position="491"/>
        <end position="502"/>
    </location>
</feature>
<protein>
    <recommendedName>
        <fullName evidence="7">WRKY domain-containing protein</fullName>
    </recommendedName>
</protein>
<keyword evidence="3" id="KW-0238">DNA-binding</keyword>
<name>A0A0D9WJV0_9ORYZ</name>
<dbReference type="EnsemblPlants" id="LPERR05G21720.1">
    <property type="protein sequence ID" value="LPERR05G21720.1"/>
    <property type="gene ID" value="LPERR05G21720"/>
</dbReference>
<keyword evidence="4" id="KW-0804">Transcription</keyword>
<dbReference type="GO" id="GO:0003700">
    <property type="term" value="F:DNA-binding transcription factor activity"/>
    <property type="evidence" value="ECO:0007669"/>
    <property type="project" value="InterPro"/>
</dbReference>
<feature type="compositionally biased region" description="Gly residues" evidence="6">
    <location>
        <begin position="594"/>
        <end position="608"/>
    </location>
</feature>
<feature type="region of interest" description="Disordered" evidence="6">
    <location>
        <begin position="485"/>
        <end position="512"/>
    </location>
</feature>
<feature type="domain" description="WRKY" evidence="7">
    <location>
        <begin position="360"/>
        <end position="426"/>
    </location>
</feature>
<dbReference type="eggNOG" id="ENOG502QSY8">
    <property type="taxonomic scope" value="Eukaryota"/>
</dbReference>
<dbReference type="AlphaFoldDB" id="A0A0D9WJV0"/>
<keyword evidence="5" id="KW-0539">Nucleus</keyword>
<reference evidence="9" key="2">
    <citation type="submission" date="2013-12" db="EMBL/GenBank/DDBJ databases">
        <authorList>
            <person name="Yu Y."/>
            <person name="Lee S."/>
            <person name="de Baynast K."/>
            <person name="Wissotski M."/>
            <person name="Liu L."/>
            <person name="Talag J."/>
            <person name="Goicoechea J."/>
            <person name="Angelova A."/>
            <person name="Jetty R."/>
            <person name="Kudrna D."/>
            <person name="Golser W."/>
            <person name="Rivera L."/>
            <person name="Zhang J."/>
            <person name="Wing R."/>
        </authorList>
    </citation>
    <scope>NUCLEOTIDE SEQUENCE</scope>
</reference>
<accession>A0A0D9WJV0</accession>
<dbReference type="SUPFAM" id="SSF118290">
    <property type="entry name" value="WRKY DNA-binding domain"/>
    <property type="match status" value="1"/>
</dbReference>
<feature type="region of interest" description="Disordered" evidence="6">
    <location>
        <begin position="112"/>
        <end position="147"/>
    </location>
</feature>
<feature type="region of interest" description="Disordered" evidence="6">
    <location>
        <begin position="592"/>
        <end position="634"/>
    </location>
</feature>
<dbReference type="Proteomes" id="UP000032180">
    <property type="component" value="Chromosome 5"/>
</dbReference>
<feature type="compositionally biased region" description="Low complexity" evidence="6">
    <location>
        <begin position="503"/>
        <end position="512"/>
    </location>
</feature>
<feature type="compositionally biased region" description="Basic and acidic residues" evidence="6">
    <location>
        <begin position="612"/>
        <end position="623"/>
    </location>
</feature>
<dbReference type="PANTHER" id="PTHR31429">
    <property type="entry name" value="WRKY TRANSCRIPTION FACTOR 36-RELATED"/>
    <property type="match status" value="1"/>
</dbReference>
<dbReference type="InterPro" id="IPR044810">
    <property type="entry name" value="WRKY_plant"/>
</dbReference>
<evidence type="ECO:0000256" key="4">
    <source>
        <dbReference type="ARBA" id="ARBA00023163"/>
    </source>
</evidence>
<feature type="region of interest" description="Disordered" evidence="6">
    <location>
        <begin position="279"/>
        <end position="317"/>
    </location>
</feature>
<evidence type="ECO:0000256" key="3">
    <source>
        <dbReference type="ARBA" id="ARBA00023125"/>
    </source>
</evidence>
<dbReference type="FunFam" id="2.20.25.80:FF:000002">
    <property type="entry name" value="probable WRKY transcription factor 31"/>
    <property type="match status" value="1"/>
</dbReference>
<dbReference type="Gene3D" id="2.20.25.80">
    <property type="entry name" value="WRKY domain"/>
    <property type="match status" value="1"/>
</dbReference>
<evidence type="ECO:0000313" key="8">
    <source>
        <dbReference type="EnsemblPlants" id="LPERR05G21720.1"/>
    </source>
</evidence>
<dbReference type="InterPro" id="IPR036576">
    <property type="entry name" value="WRKY_dom_sf"/>
</dbReference>
<evidence type="ECO:0000256" key="1">
    <source>
        <dbReference type="ARBA" id="ARBA00004123"/>
    </source>
</evidence>
<dbReference type="Pfam" id="PF03106">
    <property type="entry name" value="WRKY"/>
    <property type="match status" value="1"/>
</dbReference>